<proteinExistence type="predicted"/>
<dbReference type="Proteomes" id="UP001165960">
    <property type="component" value="Unassembled WGS sequence"/>
</dbReference>
<evidence type="ECO:0000313" key="2">
    <source>
        <dbReference type="Proteomes" id="UP001165960"/>
    </source>
</evidence>
<evidence type="ECO:0000313" key="1">
    <source>
        <dbReference type="EMBL" id="KAJ9082404.1"/>
    </source>
</evidence>
<accession>A0ACC2U5V3</accession>
<comment type="caution">
    <text evidence="1">The sequence shown here is derived from an EMBL/GenBank/DDBJ whole genome shotgun (WGS) entry which is preliminary data.</text>
</comment>
<sequence>MKSHQGVKLTAVAHYSYRFGELHGTQLWTLIFTQAVPILRYQVNTHPMMGLTHWPSGTHPKSPNASTYAWLTDSGVLTGSLSSIMGAKSKFVWVSQQELCSLSLRRS</sequence>
<organism evidence="1 2">
    <name type="scientific">Entomophthora muscae</name>
    <dbReference type="NCBI Taxonomy" id="34485"/>
    <lineage>
        <taxon>Eukaryota</taxon>
        <taxon>Fungi</taxon>
        <taxon>Fungi incertae sedis</taxon>
        <taxon>Zoopagomycota</taxon>
        <taxon>Entomophthoromycotina</taxon>
        <taxon>Entomophthoromycetes</taxon>
        <taxon>Entomophthorales</taxon>
        <taxon>Entomophthoraceae</taxon>
        <taxon>Entomophthora</taxon>
    </lineage>
</organism>
<name>A0ACC2U5V3_9FUNG</name>
<protein>
    <submittedName>
        <fullName evidence="1">Uncharacterized protein</fullName>
    </submittedName>
</protein>
<gene>
    <name evidence="1" type="ORF">DSO57_1004973</name>
</gene>
<dbReference type="EMBL" id="QTSX02001433">
    <property type="protein sequence ID" value="KAJ9082404.1"/>
    <property type="molecule type" value="Genomic_DNA"/>
</dbReference>
<reference evidence="1" key="1">
    <citation type="submission" date="2022-04" db="EMBL/GenBank/DDBJ databases">
        <title>Genome of the entomopathogenic fungus Entomophthora muscae.</title>
        <authorList>
            <person name="Elya C."/>
            <person name="Lovett B.R."/>
            <person name="Lee E."/>
            <person name="Macias A.M."/>
            <person name="Hajek A.E."/>
            <person name="De Bivort B.L."/>
            <person name="Kasson M.T."/>
            <person name="De Fine Licht H.H."/>
            <person name="Stajich J.E."/>
        </authorList>
    </citation>
    <scope>NUCLEOTIDE SEQUENCE</scope>
    <source>
        <strain evidence="1">Berkeley</strain>
    </source>
</reference>
<keyword evidence="2" id="KW-1185">Reference proteome</keyword>